<accession>A0ABT7QN38</accession>
<comment type="cofactor">
    <cofactor evidence="2">
        <name>Mn(2+)</name>
        <dbReference type="ChEBI" id="CHEBI:29035"/>
    </cofactor>
</comment>
<organism evidence="12 13">
    <name type="scientific">Candidatus Doriopsillibacter californiensis</name>
    <dbReference type="NCBI Taxonomy" id="2970740"/>
    <lineage>
        <taxon>Bacteria</taxon>
        <taxon>Pseudomonadati</taxon>
        <taxon>Pseudomonadota</taxon>
        <taxon>Gammaproteobacteria</taxon>
        <taxon>Candidatus Tethybacterales</taxon>
        <taxon>Candidatus Persebacteraceae</taxon>
        <taxon>Candidatus Doriopsillibacter</taxon>
    </lineage>
</organism>
<evidence type="ECO:0000256" key="3">
    <source>
        <dbReference type="ARBA" id="ARBA00008766"/>
    </source>
</evidence>
<keyword evidence="8" id="KW-0482">Metalloprotease</keyword>
<keyword evidence="6 10" id="KW-0479">Metal-binding</keyword>
<evidence type="ECO:0000256" key="2">
    <source>
        <dbReference type="ARBA" id="ARBA00001936"/>
    </source>
</evidence>
<comment type="similarity">
    <text evidence="3 10">Belongs to the peptidase M24B family.</text>
</comment>
<comment type="catalytic activity">
    <reaction evidence="1">
        <text>Release of any N-terminal amino acid, including proline, that is linked to proline, even from a dipeptide or tripeptide.</text>
        <dbReference type="EC" id="3.4.11.9"/>
    </reaction>
</comment>
<keyword evidence="9" id="KW-0464">Manganese</keyword>
<evidence type="ECO:0000256" key="10">
    <source>
        <dbReference type="RuleBase" id="RU000590"/>
    </source>
</evidence>
<reference evidence="12" key="1">
    <citation type="submission" date="2022-08" db="EMBL/GenBank/DDBJ databases">
        <authorList>
            <person name="Dzunkova M."/>
            <person name="La Clair J."/>
            <person name="Tyml T."/>
            <person name="Doud D."/>
            <person name="Schulz F."/>
            <person name="Piquer S."/>
            <person name="Porcel Sanchis D."/>
            <person name="Osborn A."/>
            <person name="Robinson D."/>
            <person name="Louie K.B."/>
            <person name="Bowen B.P."/>
            <person name="Bowers R."/>
            <person name="Lee J."/>
            <person name="Arnau Llombart V."/>
            <person name="Diaz Villanueva W."/>
            <person name="Gosliner T."/>
            <person name="Northen T."/>
            <person name="Cheng J.-F."/>
            <person name="Burkart M.D."/>
            <person name="Woyke T."/>
        </authorList>
    </citation>
    <scope>NUCLEOTIDE SEQUENCE</scope>
    <source>
        <strain evidence="12">Df01</strain>
    </source>
</reference>
<dbReference type="SMART" id="SM01011">
    <property type="entry name" value="AMP_N"/>
    <property type="match status" value="1"/>
</dbReference>
<dbReference type="InterPro" id="IPR052433">
    <property type="entry name" value="X-Pro_dipept-like"/>
</dbReference>
<comment type="caution">
    <text evidence="12">The sequence shown here is derived from an EMBL/GenBank/DDBJ whole genome shotgun (WGS) entry which is preliminary data.</text>
</comment>
<dbReference type="InterPro" id="IPR036005">
    <property type="entry name" value="Creatinase/aminopeptidase-like"/>
</dbReference>
<evidence type="ECO:0000256" key="1">
    <source>
        <dbReference type="ARBA" id="ARBA00001424"/>
    </source>
</evidence>
<dbReference type="SUPFAM" id="SSF55920">
    <property type="entry name" value="Creatinase/aminopeptidase"/>
    <property type="match status" value="1"/>
</dbReference>
<evidence type="ECO:0000256" key="4">
    <source>
        <dbReference type="ARBA" id="ARBA00012574"/>
    </source>
</evidence>
<dbReference type="InterPro" id="IPR000994">
    <property type="entry name" value="Pept_M24"/>
</dbReference>
<evidence type="ECO:0000256" key="5">
    <source>
        <dbReference type="ARBA" id="ARBA00022670"/>
    </source>
</evidence>
<dbReference type="InterPro" id="IPR029149">
    <property type="entry name" value="Creatin/AminoP/Spt16_N"/>
</dbReference>
<dbReference type="Gene3D" id="3.90.230.10">
    <property type="entry name" value="Creatinase/methionine aminopeptidase superfamily"/>
    <property type="match status" value="1"/>
</dbReference>
<proteinExistence type="inferred from homology"/>
<dbReference type="SUPFAM" id="SSF53092">
    <property type="entry name" value="Creatinase/prolidase N-terminal domain"/>
    <property type="match status" value="1"/>
</dbReference>
<evidence type="ECO:0000256" key="8">
    <source>
        <dbReference type="ARBA" id="ARBA00023049"/>
    </source>
</evidence>
<gene>
    <name evidence="12" type="ORF">NQX30_07110</name>
</gene>
<dbReference type="GO" id="GO:0004177">
    <property type="term" value="F:aminopeptidase activity"/>
    <property type="evidence" value="ECO:0007669"/>
    <property type="project" value="UniProtKB-KW"/>
</dbReference>
<evidence type="ECO:0000256" key="7">
    <source>
        <dbReference type="ARBA" id="ARBA00022801"/>
    </source>
</evidence>
<name>A0ABT7QN38_9GAMM</name>
<evidence type="ECO:0000313" key="13">
    <source>
        <dbReference type="Proteomes" id="UP001168167"/>
    </source>
</evidence>
<evidence type="ECO:0000259" key="11">
    <source>
        <dbReference type="SMART" id="SM01011"/>
    </source>
</evidence>
<reference evidence="12" key="2">
    <citation type="journal article" date="2023" name="Microbiome">
        <title>Synthase-selected sorting approach identifies a beta-lactone synthase in a nudibranch symbiotic bacterium.</title>
        <authorList>
            <person name="Dzunkova M."/>
            <person name="La Clair J.J."/>
            <person name="Tyml T."/>
            <person name="Doud D."/>
            <person name="Schulz F."/>
            <person name="Piquer-Esteban S."/>
            <person name="Porcel Sanchis D."/>
            <person name="Osborn A."/>
            <person name="Robinson D."/>
            <person name="Louie K.B."/>
            <person name="Bowen B.P."/>
            <person name="Bowers R.M."/>
            <person name="Lee J."/>
            <person name="Arnau V."/>
            <person name="Diaz-Villanueva W."/>
            <person name="Stepanauskas R."/>
            <person name="Gosliner T."/>
            <person name="Date S.V."/>
            <person name="Northen T.R."/>
            <person name="Cheng J.F."/>
            <person name="Burkart M.D."/>
            <person name="Woyke T."/>
        </authorList>
    </citation>
    <scope>NUCLEOTIDE SEQUENCE</scope>
    <source>
        <strain evidence="12">Df01</strain>
    </source>
</reference>
<dbReference type="EMBL" id="JANQAO010000004">
    <property type="protein sequence ID" value="MDM5148130.1"/>
    <property type="molecule type" value="Genomic_DNA"/>
</dbReference>
<evidence type="ECO:0000256" key="9">
    <source>
        <dbReference type="ARBA" id="ARBA00023211"/>
    </source>
</evidence>
<feature type="domain" description="Aminopeptidase P N-terminal" evidence="11">
    <location>
        <begin position="9"/>
        <end position="143"/>
    </location>
</feature>
<evidence type="ECO:0000256" key="6">
    <source>
        <dbReference type="ARBA" id="ARBA00022723"/>
    </source>
</evidence>
<keyword evidence="12" id="KW-0031">Aminopeptidase</keyword>
<dbReference type="Proteomes" id="UP001168167">
    <property type="component" value="Unassembled WGS sequence"/>
</dbReference>
<dbReference type="Pfam" id="PF05195">
    <property type="entry name" value="AMP_N"/>
    <property type="match status" value="1"/>
</dbReference>
<evidence type="ECO:0000313" key="12">
    <source>
        <dbReference type="EMBL" id="MDM5148130.1"/>
    </source>
</evidence>
<dbReference type="PANTHER" id="PTHR43226:SF4">
    <property type="entry name" value="XAA-PRO AMINOPEPTIDASE 3"/>
    <property type="match status" value="1"/>
</dbReference>
<dbReference type="Pfam" id="PF00557">
    <property type="entry name" value="Peptidase_M24"/>
    <property type="match status" value="1"/>
</dbReference>
<dbReference type="CDD" id="cd01087">
    <property type="entry name" value="Prolidase"/>
    <property type="match status" value="1"/>
</dbReference>
<dbReference type="InterPro" id="IPR001131">
    <property type="entry name" value="Peptidase_M24B_aminopep-P_CS"/>
</dbReference>
<dbReference type="InterPro" id="IPR007865">
    <property type="entry name" value="Aminopep_P_N"/>
</dbReference>
<keyword evidence="7" id="KW-0378">Hydrolase</keyword>
<dbReference type="PANTHER" id="PTHR43226">
    <property type="entry name" value="XAA-PRO AMINOPEPTIDASE 3"/>
    <property type="match status" value="1"/>
</dbReference>
<keyword evidence="13" id="KW-1185">Reference proteome</keyword>
<dbReference type="EC" id="3.4.11.9" evidence="4"/>
<dbReference type="Gene3D" id="3.40.350.10">
    <property type="entry name" value="Creatinase/prolidase N-terminal domain"/>
    <property type="match status" value="1"/>
</dbReference>
<keyword evidence="5" id="KW-0645">Protease</keyword>
<protein>
    <recommendedName>
        <fullName evidence="4">Xaa-Pro aminopeptidase</fullName>
        <ecNumber evidence="4">3.4.11.9</ecNumber>
    </recommendedName>
</protein>
<sequence>MPSAALGAIIVSATRRRRTQLAKRIGDGFVILTAAAAACRSRDTNYPYRPDSYFYYLTGFVEPQSALLLSVKAGRIAREILLCRGRDRRTEQWNGERLGPLRARRQLQIEETADIMYFDSLLSDVVSEHDHLYCLPGTDAALDAKLITIISNRRAHNRDSTTPIQALCDVSLHLDAMRLIKDTEEIELLRKAAQISSDGHRAAMRAVRYSKNEMQVEAALVAAFRSAGAHYAFEPIVASGKNACTLHYCANNAPVRQRHLVLVDAGAEYCGYAGDVTRTFPASGKFTEAQADVYDIVLAAQKKALTAIKPGNTWSAIENTATRTLAQGLIDLGLCKGTIKTVLKKSNYQRFYMHRIGHFLGLDVHDVGRHKNIAGKQEPLRAGMVVTVEPGLYIPDEPDIPAPLRGIGVRIEDDVLVTDNGKEVLSGAPKTRTDIEAWIHG</sequence>
<dbReference type="PROSITE" id="PS00491">
    <property type="entry name" value="PROLINE_PEPTIDASE"/>
    <property type="match status" value="1"/>
</dbReference>